<dbReference type="GO" id="GO:0000981">
    <property type="term" value="F:DNA-binding transcription factor activity, RNA polymerase II-specific"/>
    <property type="evidence" value="ECO:0007669"/>
    <property type="project" value="TreeGrafter"/>
</dbReference>
<dbReference type="AlphaFoldDB" id="A0A7R9LAU1"/>
<comment type="similarity">
    <text evidence="11">Belongs to the Sp1 C2H2-type zinc-finger protein family.</text>
</comment>
<dbReference type="FunFam" id="3.30.160.60:FF:000014">
    <property type="entry name" value="Transcription factor Sp3"/>
    <property type="match status" value="1"/>
</dbReference>
<feature type="domain" description="C2H2-type" evidence="14">
    <location>
        <begin position="587"/>
        <end position="616"/>
    </location>
</feature>
<dbReference type="SUPFAM" id="SSF57667">
    <property type="entry name" value="beta-beta-alpha zinc fingers"/>
    <property type="match status" value="2"/>
</dbReference>
<dbReference type="EMBL" id="CAJPVJ010000202">
    <property type="protein sequence ID" value="CAG2161694.1"/>
    <property type="molecule type" value="Genomic_DNA"/>
</dbReference>
<keyword evidence="7" id="KW-0238">DNA-binding</keyword>
<evidence type="ECO:0000256" key="9">
    <source>
        <dbReference type="ARBA" id="ARBA00023163"/>
    </source>
</evidence>
<dbReference type="Pfam" id="PF00096">
    <property type="entry name" value="zf-C2H2"/>
    <property type="match status" value="2"/>
</dbReference>
<gene>
    <name evidence="15" type="ORF">ONB1V03_LOCUS1298</name>
</gene>
<feature type="region of interest" description="Disordered" evidence="13">
    <location>
        <begin position="509"/>
        <end position="529"/>
    </location>
</feature>
<keyword evidence="8" id="KW-0010">Activator</keyword>
<keyword evidence="10" id="KW-0539">Nucleus</keyword>
<dbReference type="FunFam" id="3.30.160.60:FF:000061">
    <property type="entry name" value="Transcription factor Sp3"/>
    <property type="match status" value="1"/>
</dbReference>
<keyword evidence="4 12" id="KW-0863">Zinc-finger</keyword>
<dbReference type="GO" id="GO:0008270">
    <property type="term" value="F:zinc ion binding"/>
    <property type="evidence" value="ECO:0007669"/>
    <property type="project" value="UniProtKB-KW"/>
</dbReference>
<dbReference type="Proteomes" id="UP000728032">
    <property type="component" value="Unassembled WGS sequence"/>
</dbReference>
<evidence type="ECO:0000313" key="16">
    <source>
        <dbReference type="Proteomes" id="UP000728032"/>
    </source>
</evidence>
<keyword evidence="3" id="KW-0677">Repeat</keyword>
<comment type="subcellular location">
    <subcellularLocation>
        <location evidence="1">Nucleus</location>
    </subcellularLocation>
</comment>
<dbReference type="EMBL" id="OC915027">
    <property type="protein sequence ID" value="CAD7638245.1"/>
    <property type="molecule type" value="Genomic_DNA"/>
</dbReference>
<reference evidence="15" key="1">
    <citation type="submission" date="2020-11" db="EMBL/GenBank/DDBJ databases">
        <authorList>
            <person name="Tran Van P."/>
        </authorList>
    </citation>
    <scope>NUCLEOTIDE SEQUENCE</scope>
</reference>
<evidence type="ECO:0000259" key="14">
    <source>
        <dbReference type="PROSITE" id="PS50157"/>
    </source>
</evidence>
<dbReference type="PROSITE" id="PS50157">
    <property type="entry name" value="ZINC_FINGER_C2H2_2"/>
    <property type="match status" value="3"/>
</dbReference>
<feature type="compositionally biased region" description="Low complexity" evidence="13">
    <location>
        <begin position="509"/>
        <end position="523"/>
    </location>
</feature>
<evidence type="ECO:0000256" key="5">
    <source>
        <dbReference type="ARBA" id="ARBA00022833"/>
    </source>
</evidence>
<evidence type="ECO:0000313" key="15">
    <source>
        <dbReference type="EMBL" id="CAD7638245.1"/>
    </source>
</evidence>
<feature type="region of interest" description="Disordered" evidence="13">
    <location>
        <begin position="1"/>
        <end position="49"/>
    </location>
</feature>
<dbReference type="GO" id="GO:0000978">
    <property type="term" value="F:RNA polymerase II cis-regulatory region sequence-specific DNA binding"/>
    <property type="evidence" value="ECO:0007669"/>
    <property type="project" value="TreeGrafter"/>
</dbReference>
<evidence type="ECO:0000256" key="8">
    <source>
        <dbReference type="ARBA" id="ARBA00023159"/>
    </source>
</evidence>
<name>A0A7R9LAU1_9ACAR</name>
<evidence type="ECO:0000256" key="1">
    <source>
        <dbReference type="ARBA" id="ARBA00004123"/>
    </source>
</evidence>
<dbReference type="PROSITE" id="PS00028">
    <property type="entry name" value="ZINC_FINGER_C2H2_1"/>
    <property type="match status" value="3"/>
</dbReference>
<dbReference type="InterPro" id="IPR036236">
    <property type="entry name" value="Znf_C2H2_sf"/>
</dbReference>
<evidence type="ECO:0000256" key="2">
    <source>
        <dbReference type="ARBA" id="ARBA00022723"/>
    </source>
</evidence>
<evidence type="ECO:0000256" key="7">
    <source>
        <dbReference type="ARBA" id="ARBA00023125"/>
    </source>
</evidence>
<accession>A0A7R9LAU1</accession>
<keyword evidence="9" id="KW-0804">Transcription</keyword>
<sequence length="695" mass="73462">MSATTNGTQSVDEFVVTDNQDSSQNVSQIESHSQTSGQTSGTGGSAQQPSPLALLAATCSKIGSPSELSAEGTGGQPNATTTTVKLVSAGAQNQVIQASDFAHLIPVHSGQTLGVLNPDGTVTQLNPSQVVVSSAGTLGTPIKSAITSVANQSAANALSTATQILQTQASGAGIYSILQPQQLQIDGQEAIFIPGHQQAIQLSANQLMASPNQVRQQTQQQTQPSPQQTVFIPGIGNVSIGGAQYAGGQTVAVRQGNVVQTIQLPVQQTIPVQAISTQNGQTILQTIHLPIQALQSLNTAQGVQQLSAQLMPQMQQVQMAPIQVSQANNTHTPTIKQEPGTETQTQNQTNQSTTASTMTSNTSGQTVLANVQLPNGQIGQLISAPVWPNNSINLSSLGGLRTAQNVIQVQGMGGLQTIQLQGGGQQQVISASPAALQSLSITPSGNIVANVPNNAGQQVGPMSPVQAIQIANAGQFMTQQIQQDPNDPTKWQLVSTPTNVSVQNSLQGTFTATPTTDGTATPGSETGTGRKMRRVACTCPNCRDGEGRNSETKKKQHICHIPGCNKVYGKTSHLRAHLRWHTGERPFVCNWLFCGKRFTRSDELQRHRRTHTGEKRFQCAECLKRFMRSDHLSKHLKTHQAKKVSQQQTQSDDTSGLAVNANNDMALDCEQTDLAINESATDGNSDALVVQGQQI</sequence>
<keyword evidence="16" id="KW-1185">Reference proteome</keyword>
<evidence type="ECO:0000256" key="12">
    <source>
        <dbReference type="PROSITE-ProRule" id="PRU00042"/>
    </source>
</evidence>
<feature type="compositionally biased region" description="Low complexity" evidence="13">
    <location>
        <begin position="645"/>
        <end position="655"/>
    </location>
</feature>
<feature type="domain" description="C2H2-type" evidence="14">
    <location>
        <begin position="617"/>
        <end position="644"/>
    </location>
</feature>
<evidence type="ECO:0000256" key="13">
    <source>
        <dbReference type="SAM" id="MobiDB-lite"/>
    </source>
</evidence>
<organism evidence="15">
    <name type="scientific">Oppiella nova</name>
    <dbReference type="NCBI Taxonomy" id="334625"/>
    <lineage>
        <taxon>Eukaryota</taxon>
        <taxon>Metazoa</taxon>
        <taxon>Ecdysozoa</taxon>
        <taxon>Arthropoda</taxon>
        <taxon>Chelicerata</taxon>
        <taxon>Arachnida</taxon>
        <taxon>Acari</taxon>
        <taxon>Acariformes</taxon>
        <taxon>Sarcoptiformes</taxon>
        <taxon>Oribatida</taxon>
        <taxon>Brachypylina</taxon>
        <taxon>Oppioidea</taxon>
        <taxon>Oppiidae</taxon>
        <taxon>Oppiella</taxon>
    </lineage>
</organism>
<dbReference type="SMART" id="SM00355">
    <property type="entry name" value="ZnF_C2H2"/>
    <property type="match status" value="3"/>
</dbReference>
<keyword evidence="6" id="KW-0805">Transcription regulation</keyword>
<evidence type="ECO:0000256" key="3">
    <source>
        <dbReference type="ARBA" id="ARBA00022737"/>
    </source>
</evidence>
<dbReference type="PANTHER" id="PTHR23235:SF165">
    <property type="entry name" value="TRANSCRIPTION FACTOR BTD"/>
    <property type="match status" value="1"/>
</dbReference>
<dbReference type="PANTHER" id="PTHR23235">
    <property type="entry name" value="KRUEPPEL-LIKE TRANSCRIPTION FACTOR"/>
    <property type="match status" value="1"/>
</dbReference>
<keyword evidence="2" id="KW-0479">Metal-binding</keyword>
<dbReference type="InterPro" id="IPR013087">
    <property type="entry name" value="Znf_C2H2_type"/>
</dbReference>
<evidence type="ECO:0000256" key="10">
    <source>
        <dbReference type="ARBA" id="ARBA00023242"/>
    </source>
</evidence>
<dbReference type="OrthoDB" id="6365676at2759"/>
<feature type="compositionally biased region" description="Low complexity" evidence="13">
    <location>
        <begin position="341"/>
        <end position="360"/>
    </location>
</feature>
<feature type="domain" description="C2H2-type" evidence="14">
    <location>
        <begin position="557"/>
        <end position="586"/>
    </location>
</feature>
<proteinExistence type="inferred from homology"/>
<dbReference type="Gene3D" id="3.30.160.60">
    <property type="entry name" value="Classic Zinc Finger"/>
    <property type="match status" value="3"/>
</dbReference>
<protein>
    <recommendedName>
        <fullName evidence="14">C2H2-type domain-containing protein</fullName>
    </recommendedName>
</protein>
<feature type="compositionally biased region" description="Polar residues" evidence="13">
    <location>
        <begin position="1"/>
        <end position="32"/>
    </location>
</feature>
<feature type="region of interest" description="Disordered" evidence="13">
    <location>
        <begin position="331"/>
        <end position="360"/>
    </location>
</feature>
<dbReference type="GO" id="GO:0005634">
    <property type="term" value="C:nucleus"/>
    <property type="evidence" value="ECO:0007669"/>
    <property type="project" value="UniProtKB-SubCell"/>
</dbReference>
<keyword evidence="5" id="KW-0862">Zinc</keyword>
<feature type="compositionally biased region" description="Low complexity" evidence="13">
    <location>
        <begin position="33"/>
        <end position="49"/>
    </location>
</feature>
<evidence type="ECO:0000256" key="11">
    <source>
        <dbReference type="ARBA" id="ARBA00038409"/>
    </source>
</evidence>
<dbReference type="FunFam" id="3.30.160.60:FF:000026">
    <property type="entry name" value="Transcription factor Sp3"/>
    <property type="match status" value="1"/>
</dbReference>
<feature type="region of interest" description="Disordered" evidence="13">
    <location>
        <begin position="638"/>
        <end position="657"/>
    </location>
</feature>
<evidence type="ECO:0000256" key="6">
    <source>
        <dbReference type="ARBA" id="ARBA00023015"/>
    </source>
</evidence>
<evidence type="ECO:0000256" key="4">
    <source>
        <dbReference type="ARBA" id="ARBA00022771"/>
    </source>
</evidence>